<reference evidence="1" key="2">
    <citation type="submission" date="2013-04" db="UniProtKB">
        <authorList>
            <consortium name="EnsemblPlants"/>
        </authorList>
    </citation>
    <scope>IDENTIFICATION</scope>
</reference>
<organism evidence="1">
    <name type="scientific">Oryza brachyantha</name>
    <name type="common">malo sina</name>
    <dbReference type="NCBI Taxonomy" id="4533"/>
    <lineage>
        <taxon>Eukaryota</taxon>
        <taxon>Viridiplantae</taxon>
        <taxon>Streptophyta</taxon>
        <taxon>Embryophyta</taxon>
        <taxon>Tracheophyta</taxon>
        <taxon>Spermatophyta</taxon>
        <taxon>Magnoliopsida</taxon>
        <taxon>Liliopsida</taxon>
        <taxon>Poales</taxon>
        <taxon>Poaceae</taxon>
        <taxon>BOP clade</taxon>
        <taxon>Oryzoideae</taxon>
        <taxon>Oryzeae</taxon>
        <taxon>Oryzinae</taxon>
        <taxon>Oryza</taxon>
    </lineage>
</organism>
<accession>J3N6J4</accession>
<sequence>MLQLAKTVSFVSAEGATNWRRLQKHVVNEEQVTIVKSTIRLTIDKFKLLVAILLNLRMDLDPSITNWGWMIINGCVTRDSTMNRSALAMGGIRANSYRELRDWNLSLIV</sequence>
<dbReference type="AlphaFoldDB" id="J3N6J4"/>
<reference evidence="1" key="1">
    <citation type="journal article" date="2013" name="Nat. Commun.">
        <title>Whole-genome sequencing of Oryza brachyantha reveals mechanisms underlying Oryza genome evolution.</title>
        <authorList>
            <person name="Chen J."/>
            <person name="Huang Q."/>
            <person name="Gao D."/>
            <person name="Wang J."/>
            <person name="Lang Y."/>
            <person name="Liu T."/>
            <person name="Li B."/>
            <person name="Bai Z."/>
            <person name="Luis Goicoechea J."/>
            <person name="Liang C."/>
            <person name="Chen C."/>
            <person name="Zhang W."/>
            <person name="Sun S."/>
            <person name="Liao Y."/>
            <person name="Zhang X."/>
            <person name="Yang L."/>
            <person name="Song C."/>
            <person name="Wang M."/>
            <person name="Shi J."/>
            <person name="Liu G."/>
            <person name="Liu J."/>
            <person name="Zhou H."/>
            <person name="Zhou W."/>
            <person name="Yu Q."/>
            <person name="An N."/>
            <person name="Chen Y."/>
            <person name="Cai Q."/>
            <person name="Wang B."/>
            <person name="Liu B."/>
            <person name="Min J."/>
            <person name="Huang Y."/>
            <person name="Wu H."/>
            <person name="Li Z."/>
            <person name="Zhang Y."/>
            <person name="Yin Y."/>
            <person name="Song W."/>
            <person name="Jiang J."/>
            <person name="Jackson S.A."/>
            <person name="Wing R.A."/>
            <person name="Wang J."/>
            <person name="Chen M."/>
        </authorList>
    </citation>
    <scope>NUCLEOTIDE SEQUENCE [LARGE SCALE GENOMIC DNA]</scope>
    <source>
        <strain evidence="1">cv. IRGC 101232</strain>
    </source>
</reference>
<dbReference type="HOGENOM" id="CLU_2188000_0_0_1"/>
<evidence type="ECO:0000313" key="1">
    <source>
        <dbReference type="EnsemblPlants" id="OB11G14300.1"/>
    </source>
</evidence>
<proteinExistence type="predicted"/>
<dbReference type="Gramene" id="OB11G14300.1">
    <property type="protein sequence ID" value="OB11G14300.1"/>
    <property type="gene ID" value="OB11G14300"/>
</dbReference>
<evidence type="ECO:0000313" key="2">
    <source>
        <dbReference type="Proteomes" id="UP000006038"/>
    </source>
</evidence>
<keyword evidence="2" id="KW-1185">Reference proteome</keyword>
<name>J3N6J4_ORYBR</name>
<protein>
    <submittedName>
        <fullName evidence="1">Uncharacterized protein</fullName>
    </submittedName>
</protein>
<dbReference type="EnsemblPlants" id="OB11G14300.1">
    <property type="protein sequence ID" value="OB11G14300.1"/>
    <property type="gene ID" value="OB11G14300"/>
</dbReference>
<dbReference type="Proteomes" id="UP000006038">
    <property type="component" value="Chromosome 11"/>
</dbReference>